<protein>
    <recommendedName>
        <fullName evidence="2">Rv2525c-like glycoside hydrolase-like domain-containing protein</fullName>
    </recommendedName>
</protein>
<evidence type="ECO:0000256" key="1">
    <source>
        <dbReference type="SAM" id="MobiDB-lite"/>
    </source>
</evidence>
<dbReference type="InterPro" id="IPR017853">
    <property type="entry name" value="GH"/>
</dbReference>
<evidence type="ECO:0000313" key="3">
    <source>
        <dbReference type="EMBL" id="RAI03292.1"/>
    </source>
</evidence>
<feature type="region of interest" description="Disordered" evidence="1">
    <location>
        <begin position="1"/>
        <end position="33"/>
    </location>
</feature>
<feature type="compositionally biased region" description="Basic and acidic residues" evidence="1">
    <location>
        <begin position="167"/>
        <end position="177"/>
    </location>
</feature>
<dbReference type="Proteomes" id="UP000249590">
    <property type="component" value="Unassembled WGS sequence"/>
</dbReference>
<dbReference type="InterPro" id="IPR015020">
    <property type="entry name" value="Rv2525c-like_Glyco_Hydro-like"/>
</dbReference>
<feature type="region of interest" description="Disordered" evidence="1">
    <location>
        <begin position="149"/>
        <end position="177"/>
    </location>
</feature>
<evidence type="ECO:0000259" key="2">
    <source>
        <dbReference type="Pfam" id="PF08924"/>
    </source>
</evidence>
<keyword evidence="4" id="KW-1185">Reference proteome</keyword>
<accession>A0A8B2P2D6</accession>
<dbReference type="SUPFAM" id="SSF51445">
    <property type="entry name" value="(Trans)glycosidases"/>
    <property type="match status" value="1"/>
</dbReference>
<evidence type="ECO:0000313" key="4">
    <source>
        <dbReference type="Proteomes" id="UP000249590"/>
    </source>
</evidence>
<feature type="domain" description="Rv2525c-like glycoside hydrolase-like" evidence="2">
    <location>
        <begin position="84"/>
        <end position="255"/>
    </location>
</feature>
<comment type="caution">
    <text evidence="3">The sequence shown here is derived from an EMBL/GenBank/DDBJ whole genome shotgun (WGS) entry which is preliminary data.</text>
</comment>
<name>A0A8B2P2D6_9HYPH</name>
<proteinExistence type="predicted"/>
<dbReference type="AlphaFoldDB" id="A0A8B2P2D6"/>
<organism evidence="3 4">
    <name type="scientific">Acuticoccus sediminis</name>
    <dbReference type="NCBI Taxonomy" id="2184697"/>
    <lineage>
        <taxon>Bacteria</taxon>
        <taxon>Pseudomonadati</taxon>
        <taxon>Pseudomonadota</taxon>
        <taxon>Alphaproteobacteria</taxon>
        <taxon>Hyphomicrobiales</taxon>
        <taxon>Amorphaceae</taxon>
        <taxon>Acuticoccus</taxon>
    </lineage>
</organism>
<gene>
    <name evidence="3" type="ORF">DLJ53_01875</name>
</gene>
<dbReference type="Gene3D" id="3.20.20.80">
    <property type="entry name" value="Glycosidases"/>
    <property type="match status" value="1"/>
</dbReference>
<sequence length="437" mass="48286">MPRRRHPGTGGHGSLMPRPPVLDAPKAGRHRPPVQNRFGTLWRSAFGAAALALGLAAHATPSMAEDTRAAIIDAAWDTRDYIPQLRANGIQVIGRYLARCPQPERNIPSKRLIDQGTIKDRNSEVRRILDNGMAILSIYQYNNDSKNKFFGRDRNGNPLPDGNCRTTSRERTPSDEGELDAKAAVEQAKALGQPRGSTIFFGVDIAFSKSDVATQRAMVQYFEMVKRIVGRGGYELGAYGNGDALDVLMDKRLIRVAWLSASRAYPGTTEFHNSGRWHLFQSGVNLEWFGGKPGQCTPGLPLDVNVKNARFADQALGFWTTRGVVRLDPSRTRSVYATRRFACDGDSRIRKDANSGARDLISSQSRCRGGRTVRHPDTVDYANATRIGRQSGDVVEVDYDDDGNFDGWTAASNLTSSFNVKPHWIHGKGQRQSARCN</sequence>
<dbReference type="Pfam" id="PF08924">
    <property type="entry name" value="Rv2525c_GlyHyd-like"/>
    <property type="match status" value="1"/>
</dbReference>
<reference evidence="3 4" key="1">
    <citation type="submission" date="2018-05" db="EMBL/GenBank/DDBJ databases">
        <title>Acuticoccus sediminis sp. nov., isolated from deep-sea sediment of Indian Ocean.</title>
        <authorList>
            <person name="Liu X."/>
            <person name="Lai Q."/>
            <person name="Du Y."/>
            <person name="Sun F."/>
            <person name="Zhang X."/>
            <person name="Wang S."/>
            <person name="Shao Z."/>
        </authorList>
    </citation>
    <scope>NUCLEOTIDE SEQUENCE [LARGE SCALE GENOMIC DNA]</scope>
    <source>
        <strain evidence="3 4">PTG4-2</strain>
    </source>
</reference>
<dbReference type="EMBL" id="QHHQ01000001">
    <property type="protein sequence ID" value="RAI03292.1"/>
    <property type="molecule type" value="Genomic_DNA"/>
</dbReference>